<dbReference type="EC" id="4.1.1.17" evidence="6"/>
<dbReference type="AlphaFoldDB" id="Q2K452"/>
<evidence type="ECO:0000256" key="1">
    <source>
        <dbReference type="ARBA" id="ARBA00001933"/>
    </source>
</evidence>
<dbReference type="Pfam" id="PF02784">
    <property type="entry name" value="Orn_Arg_deC_N"/>
    <property type="match status" value="1"/>
</dbReference>
<dbReference type="EMBL" id="CP000133">
    <property type="protein sequence ID" value="ABC92384.1"/>
    <property type="molecule type" value="Genomic_DNA"/>
</dbReference>
<evidence type="ECO:0000259" key="9">
    <source>
        <dbReference type="Pfam" id="PF02784"/>
    </source>
</evidence>
<dbReference type="PROSITE" id="PS00879">
    <property type="entry name" value="ODR_DC_2_2"/>
    <property type="match status" value="1"/>
</dbReference>
<reference evidence="10 11" key="1">
    <citation type="journal article" date="2006" name="Proc. Natl. Acad. Sci. U.S.A.">
        <title>The partitioned Rhizobium etli genome: genetic and metabolic redundancy in seven interacting replicons.</title>
        <authorList>
            <person name="Gonzalez V."/>
            <person name="Santamaria R.I."/>
            <person name="Bustos P."/>
            <person name="Hernandez-Gonzalez I."/>
            <person name="Medrano-Soto A."/>
            <person name="Moreno-Hagelsieb G."/>
            <person name="Janga S.C."/>
            <person name="Ramirez M.A."/>
            <person name="Jimenez-Jacinto V."/>
            <person name="Collado-Vides J."/>
            <person name="Davila G."/>
        </authorList>
    </citation>
    <scope>NUCLEOTIDE SEQUENCE [LARGE SCALE GENOMIC DNA]</scope>
    <source>
        <strain evidence="11">ATCC 51251 / DSM 11541 / JCM 21823 / NBRC 15573 / CFN 42</strain>
    </source>
</reference>
<feature type="active site" description="Proton donor" evidence="8">
    <location>
        <position position="454"/>
    </location>
</feature>
<dbReference type="InterPro" id="IPR029066">
    <property type="entry name" value="PLP-binding_barrel"/>
</dbReference>
<dbReference type="eggNOG" id="COG0019">
    <property type="taxonomic scope" value="Bacteria"/>
</dbReference>
<dbReference type="FunFam" id="2.40.37.10:FF:000004">
    <property type="entry name" value="Ornithine decarboxylase"/>
    <property type="match status" value="1"/>
</dbReference>
<dbReference type="GO" id="GO:0033387">
    <property type="term" value="P:putrescine biosynthetic process from arginine, via ornithine"/>
    <property type="evidence" value="ECO:0007669"/>
    <property type="project" value="TreeGrafter"/>
</dbReference>
<dbReference type="InterPro" id="IPR009006">
    <property type="entry name" value="Ala_racemase/Decarboxylase_C"/>
</dbReference>
<dbReference type="Proteomes" id="UP000001936">
    <property type="component" value="Chromosome"/>
</dbReference>
<protein>
    <recommendedName>
        <fullName evidence="6">ornithine decarboxylase</fullName>
        <ecNumber evidence="6">4.1.1.17</ecNumber>
    </recommendedName>
</protein>
<dbReference type="InterPro" id="IPR022653">
    <property type="entry name" value="De-COase2_pyr-phos_BS"/>
</dbReference>
<evidence type="ECO:0000256" key="2">
    <source>
        <dbReference type="ARBA" id="ARBA00008872"/>
    </source>
</evidence>
<comment type="similarity">
    <text evidence="2">Belongs to the Orn/Lys/Arg decarboxylase class-II family.</text>
</comment>
<evidence type="ECO:0000256" key="3">
    <source>
        <dbReference type="ARBA" id="ARBA00022898"/>
    </source>
</evidence>
<dbReference type="Gene3D" id="2.40.37.10">
    <property type="entry name" value="Lyase, Ornithine Decarboxylase, Chain A, domain 1"/>
    <property type="match status" value="1"/>
</dbReference>
<dbReference type="PRINTS" id="PR01182">
    <property type="entry name" value="ORNDCRBXLASE"/>
</dbReference>
<dbReference type="PANTHER" id="PTHR11482:SF6">
    <property type="entry name" value="ORNITHINE DECARBOXYLASE 1-RELATED"/>
    <property type="match status" value="1"/>
</dbReference>
<dbReference type="PANTHER" id="PTHR11482">
    <property type="entry name" value="ARGININE/DIAMINOPIMELATE/ORNITHINE DECARBOXYLASE"/>
    <property type="match status" value="1"/>
</dbReference>
<keyword evidence="4 10" id="KW-0456">Lyase</keyword>
<comment type="cofactor">
    <cofactor evidence="1 8">
        <name>pyridoxal 5'-phosphate</name>
        <dbReference type="ChEBI" id="CHEBI:597326"/>
    </cofactor>
</comment>
<evidence type="ECO:0000256" key="6">
    <source>
        <dbReference type="ARBA" id="ARBA00034138"/>
    </source>
</evidence>
<proteinExistence type="inferred from homology"/>
<organism evidence="10 11">
    <name type="scientific">Rhizobium etli (strain ATCC 51251 / DSM 11541 / JCM 21823 / NBRC 15573 / CFN 42)</name>
    <dbReference type="NCBI Taxonomy" id="347834"/>
    <lineage>
        <taxon>Bacteria</taxon>
        <taxon>Pseudomonadati</taxon>
        <taxon>Pseudomonadota</taxon>
        <taxon>Alphaproteobacteria</taxon>
        <taxon>Hyphomicrobiales</taxon>
        <taxon>Rhizobiaceae</taxon>
        <taxon>Rhizobium/Agrobacterium group</taxon>
        <taxon>Rhizobium</taxon>
    </lineage>
</organism>
<accession>Q2K452</accession>
<evidence type="ECO:0000313" key="10">
    <source>
        <dbReference type="EMBL" id="ABC92384.1"/>
    </source>
</evidence>
<evidence type="ECO:0000256" key="8">
    <source>
        <dbReference type="PIRSR" id="PIRSR600183-50"/>
    </source>
</evidence>
<dbReference type="InterPro" id="IPR002433">
    <property type="entry name" value="Orn_de-COase"/>
</dbReference>
<feature type="domain" description="Orn/DAP/Arg decarboxylase 2 N-terminal" evidence="9">
    <location>
        <begin position="154"/>
        <end position="388"/>
    </location>
</feature>
<dbReference type="SUPFAM" id="SSF50621">
    <property type="entry name" value="Alanine racemase C-terminal domain-like"/>
    <property type="match status" value="1"/>
</dbReference>
<comment type="pathway">
    <text evidence="5">Amine and polyamine biosynthesis; putrescine biosynthesis via L-ornithine pathway; putrescine from L-ornithine: step 1/1.</text>
</comment>
<dbReference type="PROSITE" id="PS00878">
    <property type="entry name" value="ODR_DC_2_1"/>
    <property type="match status" value="1"/>
</dbReference>
<dbReference type="CDD" id="cd00622">
    <property type="entry name" value="PLPDE_III_ODC"/>
    <property type="match status" value="1"/>
</dbReference>
<dbReference type="FunFam" id="3.20.20.10:FF:000008">
    <property type="entry name" value="Ornithine decarboxylase"/>
    <property type="match status" value="1"/>
</dbReference>
<dbReference type="InterPro" id="IPR022657">
    <property type="entry name" value="De-COase2_CS"/>
</dbReference>
<sequence>MGVRRTLELVRKSVRYLELTPPVAIPANRKMRGRLKQRRCGPFCSLPAFHQRGLLKRHTIIAGSAVGTLPPIHGRQSRTYTASRRWFTIRASSACYGSGVSTGWFQCEVSYALCPPVHAGALELEEGTTMTTQRIRDFLATRRPDGPCLVVDLDVIRENFHAFRHAMPDSAIYYAVKANPAPEVLKLLAGLGSNFDCASVAEIEMALEAGATAARISYGNTIKKERDVARAHALGVSLFAVDSHEEVEKISRAAPGARVFCRVLTDGEGAEWPLSRKFGCVPQMAVDVLVYAHQLGLQSYGVSFHVGSQMTKVDAWDSALADAKRVFVQLAKQGIHLQMVNMGGGFPTRYLRDVPSAEAYGKSIYQALRTHFGNQIPQTIIEPGRGMVGNAGVIKAEVVLISKKSDNDDARWVFLDIGKFGGLAETMDEAIRYPIRTERDGDEMEPCVIAGPTCDSADVLYEKNLYPLPLSLTIGDEVLIEGTGAYTTTYSAVAFNGFEPLKAYVI</sequence>
<dbReference type="HOGENOM" id="CLU_026444_1_2_5"/>
<name>Q2K452_RHIEC</name>
<keyword evidence="3 8" id="KW-0663">Pyridoxal phosphate</keyword>
<dbReference type="InterPro" id="IPR000183">
    <property type="entry name" value="Orn/DAP/Arg_de-COase"/>
</dbReference>
<evidence type="ECO:0000256" key="5">
    <source>
        <dbReference type="ARBA" id="ARBA00034115"/>
    </source>
</evidence>
<evidence type="ECO:0000256" key="7">
    <source>
        <dbReference type="ARBA" id="ARBA00049127"/>
    </source>
</evidence>
<feature type="modified residue" description="N6-(pyridoxal phosphate)lysine" evidence="8">
    <location>
        <position position="177"/>
    </location>
</feature>
<dbReference type="SUPFAM" id="SSF51419">
    <property type="entry name" value="PLP-binding barrel"/>
    <property type="match status" value="1"/>
</dbReference>
<dbReference type="Gene3D" id="3.20.20.10">
    <property type="entry name" value="Alanine racemase"/>
    <property type="match status" value="1"/>
</dbReference>
<gene>
    <name evidence="10" type="ordered locus">RHE_CH03629</name>
</gene>
<evidence type="ECO:0000313" key="11">
    <source>
        <dbReference type="Proteomes" id="UP000001936"/>
    </source>
</evidence>
<dbReference type="GO" id="GO:0005737">
    <property type="term" value="C:cytoplasm"/>
    <property type="evidence" value="ECO:0007669"/>
    <property type="project" value="TreeGrafter"/>
</dbReference>
<keyword evidence="11" id="KW-1185">Reference proteome</keyword>
<dbReference type="GO" id="GO:0004586">
    <property type="term" value="F:ornithine decarboxylase activity"/>
    <property type="evidence" value="ECO:0007669"/>
    <property type="project" value="UniProtKB-EC"/>
</dbReference>
<dbReference type="PRINTS" id="PR01179">
    <property type="entry name" value="ODADCRBXLASE"/>
</dbReference>
<comment type="catalytic activity">
    <reaction evidence="7">
        <text>L-ornithine + H(+) = putrescine + CO2</text>
        <dbReference type="Rhea" id="RHEA:22964"/>
        <dbReference type="ChEBI" id="CHEBI:15378"/>
        <dbReference type="ChEBI" id="CHEBI:16526"/>
        <dbReference type="ChEBI" id="CHEBI:46911"/>
        <dbReference type="ChEBI" id="CHEBI:326268"/>
        <dbReference type="EC" id="4.1.1.17"/>
    </reaction>
</comment>
<evidence type="ECO:0000256" key="4">
    <source>
        <dbReference type="ARBA" id="ARBA00023239"/>
    </source>
</evidence>
<dbReference type="InterPro" id="IPR022644">
    <property type="entry name" value="De-COase2_N"/>
</dbReference>
<dbReference type="KEGG" id="ret:RHE_CH03629"/>